<dbReference type="Pfam" id="PF04149">
    <property type="entry name" value="DUF397"/>
    <property type="match status" value="1"/>
</dbReference>
<proteinExistence type="predicted"/>
<organism evidence="3 4">
    <name type="scientific">Gandjariella thermophila</name>
    <dbReference type="NCBI Taxonomy" id="1931992"/>
    <lineage>
        <taxon>Bacteria</taxon>
        <taxon>Bacillati</taxon>
        <taxon>Actinomycetota</taxon>
        <taxon>Actinomycetes</taxon>
        <taxon>Pseudonocardiales</taxon>
        <taxon>Pseudonocardiaceae</taxon>
        <taxon>Gandjariella</taxon>
    </lineage>
</organism>
<protein>
    <recommendedName>
        <fullName evidence="5">DUF397 domain-containing protein</fullName>
    </recommendedName>
</protein>
<name>A0A4D4JBE8_9PSEU</name>
<feature type="domain" description="DUF5753" evidence="2">
    <location>
        <begin position="1"/>
        <end position="55"/>
    </location>
</feature>
<evidence type="ECO:0000259" key="1">
    <source>
        <dbReference type="Pfam" id="PF04149"/>
    </source>
</evidence>
<dbReference type="InterPro" id="IPR007278">
    <property type="entry name" value="DUF397"/>
</dbReference>
<dbReference type="RefSeq" id="WP_371856819.1">
    <property type="nucleotide sequence ID" value="NZ_BJFL01000019.1"/>
</dbReference>
<accession>A0A4D4JBE8</accession>
<reference evidence="4" key="1">
    <citation type="submission" date="2019-04" db="EMBL/GenBank/DDBJ databases">
        <title>Draft genome sequence of Pseudonocardiaceae bacterium SL3-2-4.</title>
        <authorList>
            <person name="Ningsih F."/>
            <person name="Yokota A."/>
            <person name="Sakai Y."/>
            <person name="Nanatani K."/>
            <person name="Yabe S."/>
            <person name="Oetari A."/>
            <person name="Sjamsuridzal W."/>
        </authorList>
    </citation>
    <scope>NUCLEOTIDE SEQUENCE [LARGE SCALE GENOMIC DNA]</scope>
    <source>
        <strain evidence="4">SL3-2-4</strain>
    </source>
</reference>
<keyword evidence="4" id="KW-1185">Reference proteome</keyword>
<sequence length="164" mass="18654">MRQQLKHLLRLADRDNITLHVMPLSVPVHDGLDGEFTLLEFAEPQSIGYVEFRTAPCTSKIQTRWMRTLRLRSVCAQWRCHQPTPRRRFNCADLIWRTAMPTHGEPVAWRKSTRSSNGANCVEVAVATDGATARDSKNPCGPTLTFAPATTFLREIKSSRLDHR</sequence>
<dbReference type="Pfam" id="PF19054">
    <property type="entry name" value="DUF5753"/>
    <property type="match status" value="1"/>
</dbReference>
<evidence type="ECO:0000313" key="4">
    <source>
        <dbReference type="Proteomes" id="UP000298860"/>
    </source>
</evidence>
<evidence type="ECO:0008006" key="5">
    <source>
        <dbReference type="Google" id="ProtNLM"/>
    </source>
</evidence>
<dbReference type="EMBL" id="BJFL01000019">
    <property type="protein sequence ID" value="GDY31988.1"/>
    <property type="molecule type" value="Genomic_DNA"/>
</dbReference>
<comment type="caution">
    <text evidence="3">The sequence shown here is derived from an EMBL/GenBank/DDBJ whole genome shotgun (WGS) entry which is preliminary data.</text>
</comment>
<evidence type="ECO:0000313" key="3">
    <source>
        <dbReference type="EMBL" id="GDY31988.1"/>
    </source>
</evidence>
<feature type="domain" description="DUF397" evidence="1">
    <location>
        <begin position="108"/>
        <end position="150"/>
    </location>
</feature>
<dbReference type="InterPro" id="IPR043917">
    <property type="entry name" value="DUF5753"/>
</dbReference>
<evidence type="ECO:0000259" key="2">
    <source>
        <dbReference type="Pfam" id="PF19054"/>
    </source>
</evidence>
<gene>
    <name evidence="3" type="ORF">GTS_36210</name>
</gene>
<dbReference type="Proteomes" id="UP000298860">
    <property type="component" value="Unassembled WGS sequence"/>
</dbReference>
<dbReference type="AlphaFoldDB" id="A0A4D4JBE8"/>